<name>A0ABU5IPU0_9BURK</name>
<sequence>MGVEQTGSASTLRPLGERIGVHEAPHGATVEVHRQANRSDRFTGFMAAHRLFVTGRPAFRACSALALPSLERWFGRTDGGGLGGRLGQDGLKLQRLTRLPGCFLQLARAAQQQPLKGVAQVGQ</sequence>
<protein>
    <submittedName>
        <fullName evidence="1">Uncharacterized protein</fullName>
    </submittedName>
</protein>
<dbReference type="Proteomes" id="UP001293718">
    <property type="component" value="Unassembled WGS sequence"/>
</dbReference>
<evidence type="ECO:0000313" key="2">
    <source>
        <dbReference type="Proteomes" id="UP001293718"/>
    </source>
</evidence>
<comment type="caution">
    <text evidence="1">The sequence shown here is derived from an EMBL/GenBank/DDBJ whole genome shotgun (WGS) entry which is preliminary data.</text>
</comment>
<organism evidence="1 2">
    <name type="scientific">Azohydromonas lata</name>
    <dbReference type="NCBI Taxonomy" id="45677"/>
    <lineage>
        <taxon>Bacteria</taxon>
        <taxon>Pseudomonadati</taxon>
        <taxon>Pseudomonadota</taxon>
        <taxon>Betaproteobacteria</taxon>
        <taxon>Burkholderiales</taxon>
        <taxon>Sphaerotilaceae</taxon>
        <taxon>Azohydromonas</taxon>
    </lineage>
</organism>
<accession>A0ABU5IPU0</accession>
<evidence type="ECO:0000313" key="1">
    <source>
        <dbReference type="EMBL" id="MDZ5460915.1"/>
    </source>
</evidence>
<dbReference type="EMBL" id="JAXOJX010000088">
    <property type="protein sequence ID" value="MDZ5460915.1"/>
    <property type="molecule type" value="Genomic_DNA"/>
</dbReference>
<keyword evidence="2" id="KW-1185">Reference proteome</keyword>
<dbReference type="RefSeq" id="WP_322468225.1">
    <property type="nucleotide sequence ID" value="NZ_JAXOJX010000088.1"/>
</dbReference>
<reference evidence="1 2" key="1">
    <citation type="submission" date="2023-11" db="EMBL/GenBank/DDBJ databases">
        <title>Draft genome of Azohydromonas lata strain H1 (DSM1123), a polyhydroxyalkanoate producer.</title>
        <authorList>
            <person name="Traversa D."/>
            <person name="D'Addabbo P."/>
            <person name="Pazzani C."/>
            <person name="Manzari C."/>
            <person name="Chiara M."/>
            <person name="Scrascia M."/>
        </authorList>
    </citation>
    <scope>NUCLEOTIDE SEQUENCE [LARGE SCALE GENOMIC DNA]</scope>
    <source>
        <strain evidence="1 2">H1</strain>
    </source>
</reference>
<proteinExistence type="predicted"/>
<gene>
    <name evidence="1" type="ORF">SM757_30500</name>
</gene>